<protein>
    <submittedName>
        <fullName evidence="2">Glycosyltransferase</fullName>
    </submittedName>
</protein>
<dbReference type="EMBL" id="CP034158">
    <property type="protein sequence ID" value="AZI66794.1"/>
    <property type="molecule type" value="Genomic_DNA"/>
</dbReference>
<name>A0ABM7C736_9FLAO</name>
<evidence type="ECO:0000313" key="2">
    <source>
        <dbReference type="EMBL" id="AZI66794.1"/>
    </source>
</evidence>
<dbReference type="PANTHER" id="PTHR12526:SF630">
    <property type="entry name" value="GLYCOSYLTRANSFERASE"/>
    <property type="match status" value="1"/>
</dbReference>
<dbReference type="CDD" id="cd03811">
    <property type="entry name" value="GT4_GT28_WabH-like"/>
    <property type="match status" value="1"/>
</dbReference>
<keyword evidence="3" id="KW-1185">Reference proteome</keyword>
<dbReference type="InterPro" id="IPR001296">
    <property type="entry name" value="Glyco_trans_1"/>
</dbReference>
<evidence type="ECO:0000313" key="3">
    <source>
        <dbReference type="Proteomes" id="UP000274483"/>
    </source>
</evidence>
<proteinExistence type="predicted"/>
<accession>A0ABM7C736</accession>
<dbReference type="Gene3D" id="3.40.50.2000">
    <property type="entry name" value="Glycogen Phosphorylase B"/>
    <property type="match status" value="2"/>
</dbReference>
<dbReference type="RefSeq" id="WP_124757367.1">
    <property type="nucleotide sequence ID" value="NZ_CBCRWA010000002.1"/>
</dbReference>
<dbReference type="Proteomes" id="UP000274483">
    <property type="component" value="Chromosome"/>
</dbReference>
<evidence type="ECO:0000259" key="1">
    <source>
        <dbReference type="Pfam" id="PF00534"/>
    </source>
</evidence>
<reference evidence="2 3" key="1">
    <citation type="submission" date="2018-11" db="EMBL/GenBank/DDBJ databases">
        <title>Proposal to divide the Flavobacteriaceae and reorganize its genera based on Amino Acid Identity values calculated from whole genome sequences.</title>
        <authorList>
            <person name="Nicholson A.C."/>
            <person name="Gulvik C.A."/>
            <person name="Whitney A.M."/>
            <person name="Humrighouse B.W."/>
            <person name="Bell M."/>
            <person name="Holmes B."/>
            <person name="Steigerwalt A.G."/>
            <person name="Villarma A."/>
            <person name="Sheth M."/>
            <person name="Batra D."/>
            <person name="Pryor J."/>
            <person name="Bernardet J.-F."/>
            <person name="Hugo C."/>
            <person name="Kampfer P."/>
            <person name="Newman J.D."/>
            <person name="McQuiston J.R."/>
        </authorList>
    </citation>
    <scope>NUCLEOTIDE SEQUENCE [LARGE SCALE GENOMIC DNA]</scope>
    <source>
        <strain evidence="2 3">H3001</strain>
    </source>
</reference>
<sequence length="386" mass="45122">MNNQNKMAGAKKKIIFRNRSLEMGGIETVLLNILNHLDQDRYEIVLLLNYLQGEFIDRVPAHIRVHAVGENSENFSKNVFLKFFQKIKRRLKYGFFEIFPSYFYKKNLLLDFDFEVAFSHYMMKSVLKSPNRKSKKIFWIHGDLRNSGFDRKQNQMFVDEMQQFDQGIFVSKHGKNVVEKNWNLELKNAEVFYNPLNIKQIQAKALETVEEKYHDIDFVAVGRLFVAKGFADLVEAHHQLISEGYKIKTLLIGDGIQRKELEDLIEKYRLKDTFFLYGFSENPVKYVQNARYFVLPSYSESYPMVIGESLILNKPVLATNVGGVSEMVKNEVNGLLFKPGKSDLYKTMKRVLDEPNLAEKLSAQDSLTEFQNRNEQIFQQVDQLFN</sequence>
<organism evidence="2 3">
    <name type="scientific">Kaistella daneshvariae</name>
    <dbReference type="NCBI Taxonomy" id="2487074"/>
    <lineage>
        <taxon>Bacteria</taxon>
        <taxon>Pseudomonadati</taxon>
        <taxon>Bacteroidota</taxon>
        <taxon>Flavobacteriia</taxon>
        <taxon>Flavobacteriales</taxon>
        <taxon>Weeksellaceae</taxon>
        <taxon>Chryseobacterium group</taxon>
        <taxon>Kaistella</taxon>
    </lineage>
</organism>
<dbReference type="SUPFAM" id="SSF53756">
    <property type="entry name" value="UDP-Glycosyltransferase/glycogen phosphorylase"/>
    <property type="match status" value="1"/>
</dbReference>
<feature type="domain" description="Glycosyl transferase family 1" evidence="1">
    <location>
        <begin position="215"/>
        <end position="363"/>
    </location>
</feature>
<dbReference type="Pfam" id="PF00534">
    <property type="entry name" value="Glycos_transf_1"/>
    <property type="match status" value="1"/>
</dbReference>
<dbReference type="PANTHER" id="PTHR12526">
    <property type="entry name" value="GLYCOSYLTRANSFERASE"/>
    <property type="match status" value="1"/>
</dbReference>
<gene>
    <name evidence="2" type="ORF">EIB71_03490</name>
</gene>